<evidence type="ECO:0000256" key="4">
    <source>
        <dbReference type="ARBA" id="ARBA00022989"/>
    </source>
</evidence>
<dbReference type="AlphaFoldDB" id="A0A068TY57"/>
<dbReference type="PANTHER" id="PTHR13193">
    <property type="entry name" value="CGI-140"/>
    <property type="match status" value="1"/>
</dbReference>
<sequence length="105" mass="11626">MSSHAQQPNDPRLPSAARPYKAPVVAPQDLPIDYSGFIAVIFGVFGAMFRYKLCSWLAIIFSAQALANMRNFENDFKQISMAMMFGIMGLVTNYLGMGPKASTKR</sequence>
<keyword evidence="8" id="KW-1185">Reference proteome</keyword>
<feature type="transmembrane region" description="Helical" evidence="6">
    <location>
        <begin position="37"/>
        <end position="67"/>
    </location>
</feature>
<evidence type="ECO:0000256" key="5">
    <source>
        <dbReference type="ARBA" id="ARBA00023136"/>
    </source>
</evidence>
<dbReference type="OMA" id="MFGLMMK"/>
<dbReference type="GO" id="GO:0044183">
    <property type="term" value="F:protein folding chaperone"/>
    <property type="evidence" value="ECO:0007669"/>
    <property type="project" value="InterPro"/>
</dbReference>
<gene>
    <name evidence="7" type="ORF">GSCOC_T00034782001</name>
</gene>
<evidence type="ECO:0000313" key="8">
    <source>
        <dbReference type="Proteomes" id="UP000295252"/>
    </source>
</evidence>
<dbReference type="FunCoup" id="A0A068TY57">
    <property type="interactions" value="2239"/>
</dbReference>
<keyword evidence="3 6" id="KW-0812">Transmembrane</keyword>
<dbReference type="Proteomes" id="UP000295252">
    <property type="component" value="Chromosome II"/>
</dbReference>
<protein>
    <recommendedName>
        <fullName evidence="9">Protein Asterix</fullName>
    </recommendedName>
</protein>
<name>A0A068TY57_COFCA</name>
<evidence type="ECO:0000256" key="6">
    <source>
        <dbReference type="SAM" id="Phobius"/>
    </source>
</evidence>
<comment type="subcellular location">
    <subcellularLocation>
        <location evidence="1">Membrane</location>
    </subcellularLocation>
</comment>
<dbReference type="PANTHER" id="PTHR13193:SF0">
    <property type="entry name" value="PAT COMPLEX SUBUNIT ASTERIX"/>
    <property type="match status" value="1"/>
</dbReference>
<dbReference type="STRING" id="49390.A0A068TY57"/>
<dbReference type="OrthoDB" id="284718at2759"/>
<reference evidence="8" key="1">
    <citation type="journal article" date="2014" name="Science">
        <title>The coffee genome provides insight into the convergent evolution of caffeine biosynthesis.</title>
        <authorList>
            <person name="Denoeud F."/>
            <person name="Carretero-Paulet L."/>
            <person name="Dereeper A."/>
            <person name="Droc G."/>
            <person name="Guyot R."/>
            <person name="Pietrella M."/>
            <person name="Zheng C."/>
            <person name="Alberti A."/>
            <person name="Anthony F."/>
            <person name="Aprea G."/>
            <person name="Aury J.M."/>
            <person name="Bento P."/>
            <person name="Bernard M."/>
            <person name="Bocs S."/>
            <person name="Campa C."/>
            <person name="Cenci A."/>
            <person name="Combes M.C."/>
            <person name="Crouzillat D."/>
            <person name="Da Silva C."/>
            <person name="Daddiego L."/>
            <person name="De Bellis F."/>
            <person name="Dussert S."/>
            <person name="Garsmeur O."/>
            <person name="Gayraud T."/>
            <person name="Guignon V."/>
            <person name="Jahn K."/>
            <person name="Jamilloux V."/>
            <person name="Joet T."/>
            <person name="Labadie K."/>
            <person name="Lan T."/>
            <person name="Leclercq J."/>
            <person name="Lepelley M."/>
            <person name="Leroy T."/>
            <person name="Li L.T."/>
            <person name="Librado P."/>
            <person name="Lopez L."/>
            <person name="Munoz A."/>
            <person name="Noel B."/>
            <person name="Pallavicini A."/>
            <person name="Perrotta G."/>
            <person name="Poncet V."/>
            <person name="Pot D."/>
            <person name="Priyono X."/>
            <person name="Rigoreau M."/>
            <person name="Rouard M."/>
            <person name="Rozas J."/>
            <person name="Tranchant-Dubreuil C."/>
            <person name="VanBuren R."/>
            <person name="Zhang Q."/>
            <person name="Andrade A.C."/>
            <person name="Argout X."/>
            <person name="Bertrand B."/>
            <person name="de Kochko A."/>
            <person name="Graziosi G."/>
            <person name="Henry R.J."/>
            <person name="Jayarama X."/>
            <person name="Ming R."/>
            <person name="Nagai C."/>
            <person name="Rounsley S."/>
            <person name="Sankoff D."/>
            <person name="Giuliano G."/>
            <person name="Albert V.A."/>
            <person name="Wincker P."/>
            <person name="Lashermes P."/>
        </authorList>
    </citation>
    <scope>NUCLEOTIDE SEQUENCE [LARGE SCALE GENOMIC DNA]</scope>
    <source>
        <strain evidence="8">cv. DH200-94</strain>
    </source>
</reference>
<dbReference type="GO" id="GO:0005789">
    <property type="term" value="C:endoplasmic reticulum membrane"/>
    <property type="evidence" value="ECO:0007669"/>
    <property type="project" value="InterPro"/>
</dbReference>
<dbReference type="PhylomeDB" id="A0A068TY57"/>
<dbReference type="EMBL" id="HG739090">
    <property type="protein sequence ID" value="CDP01210.1"/>
    <property type="molecule type" value="Genomic_DNA"/>
</dbReference>
<dbReference type="InterPro" id="IPR005351">
    <property type="entry name" value="ASTER"/>
</dbReference>
<evidence type="ECO:0000256" key="1">
    <source>
        <dbReference type="ARBA" id="ARBA00004370"/>
    </source>
</evidence>
<keyword evidence="4 6" id="KW-1133">Transmembrane helix</keyword>
<accession>A0A068TY57</accession>
<dbReference type="GO" id="GO:0045048">
    <property type="term" value="P:protein insertion into ER membrane"/>
    <property type="evidence" value="ECO:0007669"/>
    <property type="project" value="InterPro"/>
</dbReference>
<evidence type="ECO:0000313" key="7">
    <source>
        <dbReference type="EMBL" id="CDP01210.1"/>
    </source>
</evidence>
<organism evidence="7 8">
    <name type="scientific">Coffea canephora</name>
    <name type="common">Robusta coffee</name>
    <dbReference type="NCBI Taxonomy" id="49390"/>
    <lineage>
        <taxon>Eukaryota</taxon>
        <taxon>Viridiplantae</taxon>
        <taxon>Streptophyta</taxon>
        <taxon>Embryophyta</taxon>
        <taxon>Tracheophyta</taxon>
        <taxon>Spermatophyta</taxon>
        <taxon>Magnoliopsida</taxon>
        <taxon>eudicotyledons</taxon>
        <taxon>Gunneridae</taxon>
        <taxon>Pentapetalae</taxon>
        <taxon>asterids</taxon>
        <taxon>lamiids</taxon>
        <taxon>Gentianales</taxon>
        <taxon>Rubiaceae</taxon>
        <taxon>Ixoroideae</taxon>
        <taxon>Gardenieae complex</taxon>
        <taxon>Bertiereae - Coffeeae clade</taxon>
        <taxon>Coffeeae</taxon>
        <taxon>Coffea</taxon>
    </lineage>
</organism>
<comment type="similarity">
    <text evidence="2">Belongs to the Asterix family.</text>
</comment>
<proteinExistence type="inferred from homology"/>
<dbReference type="Gramene" id="CDP01210">
    <property type="protein sequence ID" value="CDP01210"/>
    <property type="gene ID" value="GSCOC_T00034782001"/>
</dbReference>
<keyword evidence="5 6" id="KW-0472">Membrane</keyword>
<evidence type="ECO:0008006" key="9">
    <source>
        <dbReference type="Google" id="ProtNLM"/>
    </source>
</evidence>
<feature type="transmembrane region" description="Helical" evidence="6">
    <location>
        <begin position="79"/>
        <end position="97"/>
    </location>
</feature>
<dbReference type="InParanoid" id="A0A068TY57"/>
<evidence type="ECO:0000256" key="2">
    <source>
        <dbReference type="ARBA" id="ARBA00009066"/>
    </source>
</evidence>
<evidence type="ECO:0000256" key="3">
    <source>
        <dbReference type="ARBA" id="ARBA00022692"/>
    </source>
</evidence>
<dbReference type="Pfam" id="PF03669">
    <property type="entry name" value="ASTER"/>
    <property type="match status" value="1"/>
</dbReference>